<feature type="compositionally biased region" description="Basic and acidic residues" evidence="8">
    <location>
        <begin position="498"/>
        <end position="510"/>
    </location>
</feature>
<name>A0A8B9AUY9_PHODC</name>
<keyword evidence="10" id="KW-1185">Reference proteome</keyword>
<dbReference type="InterPro" id="IPR000477">
    <property type="entry name" value="RT_dom"/>
</dbReference>
<evidence type="ECO:0000256" key="5">
    <source>
        <dbReference type="ARBA" id="ARBA00022759"/>
    </source>
</evidence>
<gene>
    <name evidence="11" type="primary">LOC120112302</name>
</gene>
<protein>
    <submittedName>
        <fullName evidence="11">Uncharacterized protein LOC120112302</fullName>
    </submittedName>
</protein>
<dbReference type="CDD" id="cd00303">
    <property type="entry name" value="retropepsin_like"/>
    <property type="match status" value="1"/>
</dbReference>
<dbReference type="PANTHER" id="PTHR35046:SF18">
    <property type="entry name" value="RNA-DIRECTED DNA POLYMERASE"/>
    <property type="match status" value="1"/>
</dbReference>
<evidence type="ECO:0000256" key="2">
    <source>
        <dbReference type="ARBA" id="ARBA00022679"/>
    </source>
</evidence>
<dbReference type="GO" id="GO:0006508">
    <property type="term" value="P:proteolysis"/>
    <property type="evidence" value="ECO:0007669"/>
    <property type="project" value="UniProtKB-KW"/>
</dbReference>
<dbReference type="PANTHER" id="PTHR35046">
    <property type="entry name" value="ZINC KNUCKLE (CCHC-TYPE) FAMILY PROTEIN"/>
    <property type="match status" value="1"/>
</dbReference>
<organism evidence="10 11">
    <name type="scientific">Phoenix dactylifera</name>
    <name type="common">Date palm</name>
    <dbReference type="NCBI Taxonomy" id="42345"/>
    <lineage>
        <taxon>Eukaryota</taxon>
        <taxon>Viridiplantae</taxon>
        <taxon>Streptophyta</taxon>
        <taxon>Embryophyta</taxon>
        <taxon>Tracheophyta</taxon>
        <taxon>Spermatophyta</taxon>
        <taxon>Magnoliopsida</taxon>
        <taxon>Liliopsida</taxon>
        <taxon>Arecaceae</taxon>
        <taxon>Coryphoideae</taxon>
        <taxon>Phoeniceae</taxon>
        <taxon>Phoenix</taxon>
    </lineage>
</organism>
<evidence type="ECO:0000256" key="6">
    <source>
        <dbReference type="ARBA" id="ARBA00022801"/>
    </source>
</evidence>
<feature type="region of interest" description="Disordered" evidence="8">
    <location>
        <begin position="498"/>
        <end position="532"/>
    </location>
</feature>
<feature type="compositionally biased region" description="Basic and acidic residues" evidence="8">
    <location>
        <begin position="47"/>
        <end position="58"/>
    </location>
</feature>
<sequence>MADDGVAGAPPGDDDQGMPALWAAVRGLEGAVRDIQQALQGMRVDINRERLQDREDLPHGPPVPARDPPHRRRRQVLPESSDEEEEEAVYGAFGGPRLHPGDYNFDRGERAGGAFGRRFPDGGAADDGSGGQRPRRNRPGVFDRGLHVGGTAFGRRVPAGDGVYVEADEVGGQRPWRNQDPAGRRHNELDRRPRVGGLGFGGWLPDEDVVVDQATEPRPRVNRVPAGERNAEPMGNRLPWGVRDRGSPDFILKVDLPAFSGNLHIEGFLDWLAEVEKFFDYMEIPDQKKVKLVAYKLKGGASAWWDQLQHNRLWQGKMQITTWRKMKQHLRGRFLPPDYEQALYHQYQNCRQGPRTVTEYTDEFNRLNARNNLSETENQQVARYIGGLKPAIRDQVDLYPVWSLTEATSLALKLEAQATRKAHQFQPMNRASSLRPTIAKQKTVEGAATTSQPPPTSASRGAGNFSKQQAAPKGSGNPYERPMPIKCYRYQEVGHRSNECPRRRPVHVVEAEDEEEMPHEEEDHEEGQTDDEDVEVTAPDQGVPASFVVQQILFAPKNEEESQRHSIFKTCCTINKTVCNMIIDSGSSENIVSSALVRAMGLKTEKHPSPYKIGWIKKGAETRVEDVCRVPLSIGRYYKDEVVCDVVDMDACHVLLGRPWQHDTDVTFRGRDNTYLFRWQGRKILLVPMKEKLTPKTSQVEGKSFLAVSGAQFMAELKGAEEVMVLIVKGTEMPILQQVPEEFKELLTEFKDITPAELPNGLPSMRDIQHHIDLVPGASLPNLPHYRMSPKESKILQQQVEDLIKKGLIRESMSPCAVPALLTPKKDGSWRMCVDSGAINRITVKYRFSIPRLNDMLDMLEGAKVFSKIDLRSGYHQIRIRPGDEWKTAFKTKDGLYEWMVMPFGLSNAPSTFMRIMNQVLKSFIGKFVVVYFDDILIYSRNEIEHKKHLRAVLLALRENQLFVNLKKCHFVTRRLVFLGFVVGADGIQVDEEKVKAIREWPIPTNVS</sequence>
<dbReference type="AlphaFoldDB" id="A0A8B9AUY9"/>
<feature type="region of interest" description="Disordered" evidence="8">
    <location>
        <begin position="47"/>
        <end position="147"/>
    </location>
</feature>
<dbReference type="Gene3D" id="2.40.70.10">
    <property type="entry name" value="Acid Proteases"/>
    <property type="match status" value="1"/>
</dbReference>
<dbReference type="OrthoDB" id="407598at2759"/>
<dbReference type="InterPro" id="IPR021109">
    <property type="entry name" value="Peptidase_aspartic_dom_sf"/>
</dbReference>
<evidence type="ECO:0000313" key="10">
    <source>
        <dbReference type="Proteomes" id="UP000228380"/>
    </source>
</evidence>
<dbReference type="SUPFAM" id="SSF50630">
    <property type="entry name" value="Acid proteases"/>
    <property type="match status" value="1"/>
</dbReference>
<keyword evidence="1" id="KW-0645">Protease</keyword>
<dbReference type="PROSITE" id="PS50878">
    <property type="entry name" value="RT_POL"/>
    <property type="match status" value="1"/>
</dbReference>
<keyword evidence="2" id="KW-0808">Transferase</keyword>
<dbReference type="Proteomes" id="UP000228380">
    <property type="component" value="Chromosome 1"/>
</dbReference>
<dbReference type="InterPro" id="IPR043128">
    <property type="entry name" value="Rev_trsase/Diguanyl_cyclase"/>
</dbReference>
<reference evidence="10" key="1">
    <citation type="journal article" date="2019" name="Nat. Commun.">
        <title>Genome-wide association mapping of date palm fruit traits.</title>
        <authorList>
            <person name="Hazzouri K.M."/>
            <person name="Gros-Balthazard M."/>
            <person name="Flowers J.M."/>
            <person name="Copetti D."/>
            <person name="Lemansour A."/>
            <person name="Lebrun M."/>
            <person name="Masmoudi K."/>
            <person name="Ferrand S."/>
            <person name="Dhar M.I."/>
            <person name="Fresquez Z.A."/>
            <person name="Rosas U."/>
            <person name="Zhang J."/>
            <person name="Talag J."/>
            <person name="Lee S."/>
            <person name="Kudrna D."/>
            <person name="Powell R.F."/>
            <person name="Leitch I.J."/>
            <person name="Krueger R.R."/>
            <person name="Wing R.A."/>
            <person name="Amiri K.M.A."/>
            <person name="Purugganan M.D."/>
        </authorList>
    </citation>
    <scope>NUCLEOTIDE SEQUENCE [LARGE SCALE GENOMIC DNA]</scope>
    <source>
        <strain evidence="10">cv. Khalas</strain>
    </source>
</reference>
<feature type="domain" description="Reverse transcriptase" evidence="9">
    <location>
        <begin position="804"/>
        <end position="983"/>
    </location>
</feature>
<keyword evidence="3" id="KW-0548">Nucleotidyltransferase</keyword>
<dbReference type="FunFam" id="3.10.10.10:FF:000007">
    <property type="entry name" value="Retrovirus-related Pol polyprotein from transposon 17.6-like Protein"/>
    <property type="match status" value="1"/>
</dbReference>
<dbReference type="Pfam" id="PF03732">
    <property type="entry name" value="Retrotrans_gag"/>
    <property type="match status" value="1"/>
</dbReference>
<evidence type="ECO:0000259" key="9">
    <source>
        <dbReference type="PROSITE" id="PS50878"/>
    </source>
</evidence>
<dbReference type="KEGG" id="pda:120112302"/>
<dbReference type="InterPro" id="IPR043502">
    <property type="entry name" value="DNA/RNA_pol_sf"/>
</dbReference>
<keyword evidence="6" id="KW-0378">Hydrolase</keyword>
<feature type="region of interest" description="Disordered" evidence="8">
    <location>
        <begin position="220"/>
        <end position="239"/>
    </location>
</feature>
<dbReference type="RefSeq" id="XP_038987189.1">
    <property type="nucleotide sequence ID" value="XM_039131261.1"/>
</dbReference>
<dbReference type="CDD" id="cd01647">
    <property type="entry name" value="RT_LTR"/>
    <property type="match status" value="1"/>
</dbReference>
<proteinExistence type="predicted"/>
<keyword evidence="4" id="KW-0540">Nuclease</keyword>
<feature type="compositionally biased region" description="Acidic residues" evidence="8">
    <location>
        <begin position="511"/>
        <end position="532"/>
    </location>
</feature>
<dbReference type="Gene3D" id="3.30.70.270">
    <property type="match status" value="1"/>
</dbReference>
<dbReference type="GeneID" id="120112302"/>
<evidence type="ECO:0000256" key="7">
    <source>
        <dbReference type="ARBA" id="ARBA00022918"/>
    </source>
</evidence>
<evidence type="ECO:0000256" key="8">
    <source>
        <dbReference type="SAM" id="MobiDB-lite"/>
    </source>
</evidence>
<evidence type="ECO:0000313" key="11">
    <source>
        <dbReference type="RefSeq" id="XP_038987189.1"/>
    </source>
</evidence>
<reference evidence="11" key="2">
    <citation type="submission" date="2025-08" db="UniProtKB">
        <authorList>
            <consortium name="RefSeq"/>
        </authorList>
    </citation>
    <scope>IDENTIFICATION</scope>
    <source>
        <tissue evidence="11">Young leaves</tissue>
    </source>
</reference>
<evidence type="ECO:0000256" key="1">
    <source>
        <dbReference type="ARBA" id="ARBA00022670"/>
    </source>
</evidence>
<dbReference type="InterPro" id="IPR005162">
    <property type="entry name" value="Retrotrans_gag_dom"/>
</dbReference>
<dbReference type="InterPro" id="IPR001969">
    <property type="entry name" value="Aspartic_peptidase_AS"/>
</dbReference>
<accession>A0A8B9AUY9</accession>
<evidence type="ECO:0000256" key="3">
    <source>
        <dbReference type="ARBA" id="ARBA00022695"/>
    </source>
</evidence>
<dbReference type="GO" id="GO:0003964">
    <property type="term" value="F:RNA-directed DNA polymerase activity"/>
    <property type="evidence" value="ECO:0007669"/>
    <property type="project" value="UniProtKB-KW"/>
</dbReference>
<dbReference type="PROSITE" id="PS00141">
    <property type="entry name" value="ASP_PROTEASE"/>
    <property type="match status" value="1"/>
</dbReference>
<dbReference type="Pfam" id="PF13650">
    <property type="entry name" value="Asp_protease_2"/>
    <property type="match status" value="1"/>
</dbReference>
<dbReference type="GO" id="GO:0004190">
    <property type="term" value="F:aspartic-type endopeptidase activity"/>
    <property type="evidence" value="ECO:0007669"/>
    <property type="project" value="InterPro"/>
</dbReference>
<feature type="region of interest" description="Disordered" evidence="8">
    <location>
        <begin position="441"/>
        <end position="483"/>
    </location>
</feature>
<dbReference type="Gene3D" id="3.10.10.10">
    <property type="entry name" value="HIV Type 1 Reverse Transcriptase, subunit A, domain 1"/>
    <property type="match status" value="1"/>
</dbReference>
<keyword evidence="7" id="KW-0695">RNA-directed DNA polymerase</keyword>
<dbReference type="GO" id="GO:0004519">
    <property type="term" value="F:endonuclease activity"/>
    <property type="evidence" value="ECO:0007669"/>
    <property type="project" value="UniProtKB-KW"/>
</dbReference>
<dbReference type="Pfam" id="PF00078">
    <property type="entry name" value="RVT_1"/>
    <property type="match status" value="1"/>
</dbReference>
<keyword evidence="5" id="KW-0255">Endonuclease</keyword>
<evidence type="ECO:0000256" key="4">
    <source>
        <dbReference type="ARBA" id="ARBA00022722"/>
    </source>
</evidence>
<dbReference type="SUPFAM" id="SSF56672">
    <property type="entry name" value="DNA/RNA polymerases"/>
    <property type="match status" value="1"/>
</dbReference>